<dbReference type="AlphaFoldDB" id="A0A9P3USG3"/>
<keyword evidence="8" id="KW-0539">Nucleus</keyword>
<accession>A0A9P3USG3</accession>
<evidence type="ECO:0000259" key="14">
    <source>
        <dbReference type="PROSITE" id="PS51999"/>
    </source>
</evidence>
<dbReference type="PROSITE" id="PS51999">
    <property type="entry name" value="ZF_GRF"/>
    <property type="match status" value="1"/>
</dbReference>
<evidence type="ECO:0000256" key="12">
    <source>
        <dbReference type="PROSITE-ProRule" id="PRU01343"/>
    </source>
</evidence>
<feature type="site" description="Interaction with DNA substrate" evidence="11">
    <location>
        <position position="722"/>
    </location>
</feature>
<evidence type="ECO:0000256" key="8">
    <source>
        <dbReference type="ARBA" id="ARBA00023242"/>
    </source>
</evidence>
<keyword evidence="16" id="KW-1185">Reference proteome</keyword>
<dbReference type="Pfam" id="PF03372">
    <property type="entry name" value="Exo_endo_phos"/>
    <property type="match status" value="1"/>
</dbReference>
<dbReference type="GO" id="GO:0005634">
    <property type="term" value="C:nucleus"/>
    <property type="evidence" value="ECO:0007669"/>
    <property type="project" value="TreeGrafter"/>
</dbReference>
<reference evidence="15" key="1">
    <citation type="submission" date="2022-07" db="EMBL/GenBank/DDBJ databases">
        <title>The genome of Lyophyllum shimeji provides insight into the initial evolution of ectomycorrhizal fungal genome.</title>
        <authorList>
            <person name="Kobayashi Y."/>
            <person name="Shibata T."/>
            <person name="Hirakawa H."/>
            <person name="Shigenobu S."/>
            <person name="Nishiyama T."/>
            <person name="Yamada A."/>
            <person name="Hasebe M."/>
            <person name="Kawaguchi M."/>
        </authorList>
    </citation>
    <scope>NUCLEOTIDE SEQUENCE</scope>
    <source>
        <strain evidence="15">AT787</strain>
    </source>
</reference>
<evidence type="ECO:0000256" key="5">
    <source>
        <dbReference type="ARBA" id="ARBA00022801"/>
    </source>
</evidence>
<evidence type="ECO:0000313" key="16">
    <source>
        <dbReference type="Proteomes" id="UP001063166"/>
    </source>
</evidence>
<dbReference type="PROSITE" id="PS51435">
    <property type="entry name" value="AP_NUCLEASE_F1_4"/>
    <property type="match status" value="1"/>
</dbReference>
<comment type="cofactor">
    <cofactor evidence="10">
        <name>Mg(2+)</name>
        <dbReference type="ChEBI" id="CHEBI:18420"/>
    </cofactor>
    <cofactor evidence="10">
        <name>Mn(2+)</name>
        <dbReference type="ChEBI" id="CHEBI:29035"/>
    </cofactor>
    <text evidence="10">Probably binds two magnesium or manganese ions per subunit.</text>
</comment>
<dbReference type="InterPro" id="IPR005135">
    <property type="entry name" value="Endo/exonuclease/phosphatase"/>
</dbReference>
<feature type="region of interest" description="Disordered" evidence="13">
    <location>
        <begin position="780"/>
        <end position="950"/>
    </location>
</feature>
<dbReference type="GO" id="GO:0016829">
    <property type="term" value="F:lyase activity"/>
    <property type="evidence" value="ECO:0007669"/>
    <property type="project" value="UniProtKB-KW"/>
</dbReference>
<keyword evidence="7 10" id="KW-0460">Magnesium</keyword>
<dbReference type="PANTHER" id="PTHR22748:SF4">
    <property type="entry name" value="DNA-(APURINIC OR APYRIMIDINIC SITE) ENDONUCLEASE 2"/>
    <property type="match status" value="1"/>
</dbReference>
<evidence type="ECO:0000256" key="7">
    <source>
        <dbReference type="ARBA" id="ARBA00022842"/>
    </source>
</evidence>
<proteinExistence type="inferred from homology"/>
<evidence type="ECO:0000256" key="13">
    <source>
        <dbReference type="SAM" id="MobiDB-lite"/>
    </source>
</evidence>
<evidence type="ECO:0000256" key="9">
    <source>
        <dbReference type="PIRSR" id="PIRSR604808-1"/>
    </source>
</evidence>
<feature type="binding site" evidence="10">
    <location>
        <position position="417"/>
    </location>
    <ligand>
        <name>Mg(2+)</name>
        <dbReference type="ChEBI" id="CHEBI:18420"/>
        <label>1</label>
    </ligand>
</feature>
<protein>
    <recommendedName>
        <fullName evidence="2">DNA-(apurinic or apyrimidinic site) endonuclease 2</fullName>
    </recommendedName>
</protein>
<organism evidence="15 16">
    <name type="scientific">Lyophyllum shimeji</name>
    <name type="common">Hon-shimeji</name>
    <name type="synonym">Tricholoma shimeji</name>
    <dbReference type="NCBI Taxonomy" id="47721"/>
    <lineage>
        <taxon>Eukaryota</taxon>
        <taxon>Fungi</taxon>
        <taxon>Dikarya</taxon>
        <taxon>Basidiomycota</taxon>
        <taxon>Agaricomycotina</taxon>
        <taxon>Agaricomycetes</taxon>
        <taxon>Agaricomycetidae</taxon>
        <taxon>Agaricales</taxon>
        <taxon>Tricholomatineae</taxon>
        <taxon>Lyophyllaceae</taxon>
        <taxon>Lyophyllum</taxon>
    </lineage>
</organism>
<dbReference type="GO" id="GO:0008081">
    <property type="term" value="F:phosphoric diester hydrolase activity"/>
    <property type="evidence" value="ECO:0007669"/>
    <property type="project" value="TreeGrafter"/>
</dbReference>
<evidence type="ECO:0000256" key="3">
    <source>
        <dbReference type="ARBA" id="ARBA00022723"/>
    </source>
</evidence>
<comment type="caution">
    <text evidence="15">The sequence shown here is derived from an EMBL/GenBank/DDBJ whole genome shotgun (WGS) entry which is preliminary data.</text>
</comment>
<feature type="site" description="Important for catalytic activity" evidence="11">
    <location>
        <position position="696"/>
    </location>
</feature>
<feature type="binding site" evidence="10">
    <location>
        <position position="721"/>
    </location>
    <ligand>
        <name>Mg(2+)</name>
        <dbReference type="ChEBI" id="CHEBI:18420"/>
        <label>1</label>
    </ligand>
</feature>
<dbReference type="OrthoDB" id="391817at2759"/>
<feature type="binding site" evidence="10">
    <location>
        <position position="452"/>
    </location>
    <ligand>
        <name>Mg(2+)</name>
        <dbReference type="ChEBI" id="CHEBI:18420"/>
        <label>1</label>
    </ligand>
</feature>
<dbReference type="InterPro" id="IPR036691">
    <property type="entry name" value="Endo/exonu/phosph_ase_sf"/>
</dbReference>
<feature type="binding site" evidence="10">
    <location>
        <position position="610"/>
    </location>
    <ligand>
        <name>Mg(2+)</name>
        <dbReference type="ChEBI" id="CHEBI:18420"/>
        <label>1</label>
    </ligand>
</feature>
<feature type="active site" description="Proton donor/acceptor" evidence="9">
    <location>
        <position position="608"/>
    </location>
</feature>
<evidence type="ECO:0000256" key="6">
    <source>
        <dbReference type="ARBA" id="ARBA00022833"/>
    </source>
</evidence>
<dbReference type="GO" id="GO:0008270">
    <property type="term" value="F:zinc ion binding"/>
    <property type="evidence" value="ECO:0007669"/>
    <property type="project" value="UniProtKB-KW"/>
</dbReference>
<dbReference type="GO" id="GO:0006284">
    <property type="term" value="P:base-excision repair"/>
    <property type="evidence" value="ECO:0007669"/>
    <property type="project" value="TreeGrafter"/>
</dbReference>
<sequence length="1135" mass="125166">MALLAPLPQELVDMIIDYHSNDHETLKTLALVSKLCLAQSRKHLFSSIELLTSTSNPAKCQEHHARLRSILSRDPRIANYVRELLGRPLVPRDASDFGNARPATLHTGNRTLLDLVPSHLQAGAHDRVHSAEPAIPQPAWNIPKQCCVAFGAQVTDLLLVDVGIVDAVDDDMQNVLSAGRAAKLWWLGLEHVPAESIRLLYDALVLHTDNGPSLPSLSALQIGPGDADTVDALWGIVLAGRTTIQYFNWEYSHKVASVPPLATQPISLRDLHKLFAITFEVNEYPDEMDVDDFDEFGGLLALLETVNADNMIQDLCVKVNYDSLPIAQSSLASYDGWKHLDDLLNRSSFALHAVTVELDLLMLHNVEEAGEDTEGVDLEGLKEELEQSVRERLPKLVYNDLLTFNLKLRDMRILTWNINGVRTLPQYHPWTEMPTFNDILDALEADILCFQEMKSSRQGLTKLNAVPQSYHGFFSFPVRKTGYSGVATYVRTTTAVPIKAEEGLSAIIQPKPPLTSEERVSGPDAYPQSVIAADHAIDEELDYKDLDSEGRAVVLDFGLFVLINVYCPSDGSGLEERDRYKADFHRVLEARVKGLVEREGREVIVVGDLNVCAAVIDHCEGHLMVARGLAEGLQGEEGFWGKQSRRGLRAWLVAEDGTGGPMIDITRRLWPDRKGMYTCWNTKISARVSNYGTRIDYILITRGLLPWVKSSDIQPHVKGSDHCPVYLDLHDEIIDASGRVVKLKDVMGFTQDPPREPPRIASRFWPEFFGKQSLLRQFFSKPATPSPMGSLPSNSEPPEPPDSGSTTLEAPLSHIVADHGPKAGSLSPSECPSQALSDTDHDIPTLPSPKPLSTHPASQPSELKVSAEASLSLTTKRKLTAETLTRGSSSKKQKQKKDMEKRPGQATLSSFFAKPKVFPHAASPPDVSSSKGKGKSESRSEALDGSDSADADVVDLDADHRLAMLLASQADAQPPISRRSGNGSAEAWSTLLAPVQPPRCSVHGEPAKEFTVNKPGPNKGKRFFICSRPVGPGYDKGRSERLREHVDPQWRASTRIRRAELICSSDCRRCDRETRTSYRLLLRLAVDFASSPSSTIAQSESDFLAVGFVAHLLAIRPSMPASPDRRLAPCILLRR</sequence>
<gene>
    <name evidence="15" type="primary">APN2</name>
    <name evidence="15" type="ORF">LshimejAT787_1300980</name>
</gene>
<keyword evidence="15" id="KW-0456">Lyase</keyword>
<evidence type="ECO:0000313" key="15">
    <source>
        <dbReference type="EMBL" id="GLB43197.1"/>
    </source>
</evidence>
<keyword evidence="6" id="KW-0862">Zinc</keyword>
<dbReference type="Gene3D" id="3.60.10.10">
    <property type="entry name" value="Endonuclease/exonuclease/phosphatase"/>
    <property type="match status" value="1"/>
</dbReference>
<dbReference type="EMBL" id="BRPK01000013">
    <property type="protein sequence ID" value="GLB43197.1"/>
    <property type="molecule type" value="Genomic_DNA"/>
</dbReference>
<dbReference type="GO" id="GO:0003906">
    <property type="term" value="F:DNA-(apurinic or apyrimidinic site) endonuclease activity"/>
    <property type="evidence" value="ECO:0007669"/>
    <property type="project" value="TreeGrafter"/>
</dbReference>
<feature type="active site" evidence="9">
    <location>
        <position position="566"/>
    </location>
</feature>
<dbReference type="InterPro" id="IPR004808">
    <property type="entry name" value="AP_endonuc_1"/>
</dbReference>
<dbReference type="GO" id="GO:0008311">
    <property type="term" value="F:double-stranded DNA 3'-5' DNA exonuclease activity"/>
    <property type="evidence" value="ECO:0007669"/>
    <property type="project" value="TreeGrafter"/>
</dbReference>
<evidence type="ECO:0000256" key="10">
    <source>
        <dbReference type="PIRSR" id="PIRSR604808-2"/>
    </source>
</evidence>
<keyword evidence="4 12" id="KW-0863">Zinc-finger</keyword>
<dbReference type="CDD" id="cd09088">
    <property type="entry name" value="Ape2-like_AP-endo"/>
    <property type="match status" value="1"/>
</dbReference>
<feature type="binding site" evidence="10">
    <location>
        <position position="722"/>
    </location>
    <ligand>
        <name>Mg(2+)</name>
        <dbReference type="ChEBI" id="CHEBI:18420"/>
        <label>1</label>
    </ligand>
</feature>
<dbReference type="InterPro" id="IPR010666">
    <property type="entry name" value="Znf_GRF"/>
</dbReference>
<keyword evidence="5" id="KW-0378">Hydrolase</keyword>
<evidence type="ECO:0000256" key="2">
    <source>
        <dbReference type="ARBA" id="ARBA00013541"/>
    </source>
</evidence>
<dbReference type="SUPFAM" id="SSF56219">
    <property type="entry name" value="DNase I-like"/>
    <property type="match status" value="1"/>
</dbReference>
<keyword evidence="3 10" id="KW-0479">Metal-binding</keyword>
<evidence type="ECO:0000256" key="11">
    <source>
        <dbReference type="PIRSR" id="PIRSR604808-3"/>
    </source>
</evidence>
<comment type="similarity">
    <text evidence="1">Belongs to the DNA repair enzymes AP/ExoA family.</text>
</comment>
<feature type="compositionally biased region" description="Polar residues" evidence="13">
    <location>
        <begin position="826"/>
        <end position="837"/>
    </location>
</feature>
<dbReference type="PANTHER" id="PTHR22748">
    <property type="entry name" value="AP ENDONUCLEASE"/>
    <property type="match status" value="1"/>
</dbReference>
<dbReference type="Proteomes" id="UP001063166">
    <property type="component" value="Unassembled WGS sequence"/>
</dbReference>
<feature type="active site" description="Proton acceptor" evidence="9">
    <location>
        <position position="722"/>
    </location>
</feature>
<evidence type="ECO:0000256" key="4">
    <source>
        <dbReference type="ARBA" id="ARBA00022771"/>
    </source>
</evidence>
<evidence type="ECO:0000256" key="1">
    <source>
        <dbReference type="ARBA" id="ARBA00007092"/>
    </source>
</evidence>
<name>A0A9P3USG3_LYOSH</name>
<feature type="domain" description="GRF-type" evidence="14">
    <location>
        <begin position="1000"/>
        <end position="1054"/>
    </location>
</feature>
<feature type="site" description="Transition state stabilizer" evidence="11">
    <location>
        <position position="610"/>
    </location>
</feature>
<keyword evidence="10" id="KW-0464">Manganese</keyword>
<feature type="binding site" evidence="10">
    <location>
        <position position="608"/>
    </location>
    <ligand>
        <name>Mg(2+)</name>
        <dbReference type="ChEBI" id="CHEBI:18420"/>
        <label>1</label>
    </ligand>
</feature>